<dbReference type="GeneID" id="8100836"/>
<evidence type="ECO:0000313" key="1">
    <source>
        <dbReference type="EMBL" id="EED14029.1"/>
    </source>
</evidence>
<gene>
    <name evidence="1" type="ORF">TSTA_102600</name>
</gene>
<evidence type="ECO:0000313" key="2">
    <source>
        <dbReference type="Proteomes" id="UP000001745"/>
    </source>
</evidence>
<name>B8MNE0_TALSN</name>
<dbReference type="Proteomes" id="UP000001745">
    <property type="component" value="Unassembled WGS sequence"/>
</dbReference>
<dbReference type="HOGENOM" id="CLU_2980682_0_0_1"/>
<dbReference type="AlphaFoldDB" id="B8MNE0"/>
<reference evidence="2" key="1">
    <citation type="journal article" date="2015" name="Genome Announc.">
        <title>Genome sequence of the AIDS-associated pathogen Penicillium marneffei (ATCC18224) and its near taxonomic relative Talaromyces stipitatus (ATCC10500).</title>
        <authorList>
            <person name="Nierman W.C."/>
            <person name="Fedorova-Abrams N.D."/>
            <person name="Andrianopoulos A."/>
        </authorList>
    </citation>
    <scope>NUCLEOTIDE SEQUENCE [LARGE SCALE GENOMIC DNA]</scope>
    <source>
        <strain evidence="2">ATCC 10500 / CBS 375.48 / QM 6759 / NRRL 1006</strain>
    </source>
</reference>
<dbReference type="VEuPathDB" id="FungiDB:TSTA_102600"/>
<proteinExistence type="predicted"/>
<keyword evidence="2" id="KW-1185">Reference proteome</keyword>
<organism evidence="1 2">
    <name type="scientific">Talaromyces stipitatus (strain ATCC 10500 / CBS 375.48 / QM 6759 / NRRL 1006)</name>
    <name type="common">Penicillium stipitatum</name>
    <dbReference type="NCBI Taxonomy" id="441959"/>
    <lineage>
        <taxon>Eukaryota</taxon>
        <taxon>Fungi</taxon>
        <taxon>Dikarya</taxon>
        <taxon>Ascomycota</taxon>
        <taxon>Pezizomycotina</taxon>
        <taxon>Eurotiomycetes</taxon>
        <taxon>Eurotiomycetidae</taxon>
        <taxon>Eurotiales</taxon>
        <taxon>Trichocomaceae</taxon>
        <taxon>Talaromyces</taxon>
        <taxon>Talaromyces sect. Talaromyces</taxon>
    </lineage>
</organism>
<dbReference type="RefSeq" id="XP_002486267.1">
    <property type="nucleotide sequence ID" value="XM_002486222.1"/>
</dbReference>
<dbReference type="EMBL" id="EQ962658">
    <property type="protein sequence ID" value="EED14029.1"/>
    <property type="molecule type" value="Genomic_DNA"/>
</dbReference>
<dbReference type="InParanoid" id="B8MNE0"/>
<accession>B8MNE0</accession>
<sequence>MENAPSDNAEGWFEHVIVLDIAMDIDTSPITRMSLTTTCENGSDPELKCVREFCQAIQ</sequence>
<protein>
    <submittedName>
        <fullName evidence="1">Uncharacterized protein</fullName>
    </submittedName>
</protein>